<dbReference type="RefSeq" id="WP_122629918.1">
    <property type="nucleotide sequence ID" value="NZ_UPPP01000105.1"/>
</dbReference>
<evidence type="ECO:0000313" key="2">
    <source>
        <dbReference type="Proteomes" id="UP000277811"/>
    </source>
</evidence>
<dbReference type="AlphaFoldDB" id="A0A498RC55"/>
<dbReference type="Proteomes" id="UP000277811">
    <property type="component" value="Unassembled WGS sequence"/>
</dbReference>
<dbReference type="Pfam" id="PF07009">
    <property type="entry name" value="NusG_II"/>
    <property type="match status" value="1"/>
</dbReference>
<proteinExistence type="predicted"/>
<accession>A0A498RC55</accession>
<dbReference type="CDD" id="cd09846">
    <property type="entry name" value="DUF1312"/>
    <property type="match status" value="1"/>
</dbReference>
<dbReference type="Gene3D" id="2.60.320.10">
    <property type="entry name" value="N-utilization substance G protein NusG, insert domain"/>
    <property type="match status" value="1"/>
</dbReference>
<dbReference type="OrthoDB" id="47603at2"/>
<evidence type="ECO:0000313" key="1">
    <source>
        <dbReference type="EMBL" id="VBB09104.1"/>
    </source>
</evidence>
<dbReference type="InterPro" id="IPR038690">
    <property type="entry name" value="NusG_2_sf"/>
</dbReference>
<organism evidence="1 2">
    <name type="scientific">Lucifera butyrica</name>
    <dbReference type="NCBI Taxonomy" id="1351585"/>
    <lineage>
        <taxon>Bacteria</taxon>
        <taxon>Bacillati</taxon>
        <taxon>Bacillota</taxon>
        <taxon>Negativicutes</taxon>
        <taxon>Veillonellales</taxon>
        <taxon>Veillonellaceae</taxon>
        <taxon>Lucifera</taxon>
    </lineage>
</organism>
<reference evidence="1 2" key="1">
    <citation type="submission" date="2018-06" db="EMBL/GenBank/DDBJ databases">
        <authorList>
            <person name="Strepis N."/>
        </authorList>
    </citation>
    <scope>NUCLEOTIDE SEQUENCE [LARGE SCALE GENOMIC DNA]</scope>
    <source>
        <strain evidence="1">LUCI</strain>
    </source>
</reference>
<protein>
    <submittedName>
        <fullName evidence="1">Uncharacterized protein</fullName>
    </submittedName>
</protein>
<gene>
    <name evidence="1" type="ORF">LUCI_4390</name>
</gene>
<sequence>MIYPELTKADKWLVSLLLLLSTAGIILSFTLFPAAGGTTAQVQIDGKLYKTVPLRPGYSEEFRIGGQTEYAVIEVRDDKIRIRQDDSPRQIGVRTGWISRPPQQIVNLPYRILITIESNEKTDIDAITN</sequence>
<name>A0A498RC55_9FIRM</name>
<keyword evidence="2" id="KW-1185">Reference proteome</keyword>
<dbReference type="EMBL" id="UPPP01000105">
    <property type="protein sequence ID" value="VBB09104.1"/>
    <property type="molecule type" value="Genomic_DNA"/>
</dbReference>